<dbReference type="AlphaFoldDB" id="A0A4S8RS09"/>
<evidence type="ECO:0008006" key="4">
    <source>
        <dbReference type="Google" id="ProtNLM"/>
    </source>
</evidence>
<evidence type="ECO:0000313" key="3">
    <source>
        <dbReference type="Proteomes" id="UP000310406"/>
    </source>
</evidence>
<dbReference type="OrthoDB" id="1100665at2"/>
<feature type="chain" id="PRO_5020342494" description="GLPGLI family protein" evidence="1">
    <location>
        <begin position="19"/>
        <end position="217"/>
    </location>
</feature>
<evidence type="ECO:0000313" key="2">
    <source>
        <dbReference type="EMBL" id="THV61493.1"/>
    </source>
</evidence>
<dbReference type="RefSeq" id="WP_136565271.1">
    <property type="nucleotide sequence ID" value="NZ_SNTZ01000001.1"/>
</dbReference>
<comment type="caution">
    <text evidence="2">The sequence shown here is derived from an EMBL/GenBank/DDBJ whole genome shotgun (WGS) entry which is preliminary data.</text>
</comment>
<protein>
    <recommendedName>
        <fullName evidence="4">GLPGLI family protein</fullName>
    </recommendedName>
</protein>
<organism evidence="2 3">
    <name type="scientific">Flagellimonas alvinocaridis</name>
    <dbReference type="NCBI Taxonomy" id="2530200"/>
    <lineage>
        <taxon>Bacteria</taxon>
        <taxon>Pseudomonadati</taxon>
        <taxon>Bacteroidota</taxon>
        <taxon>Flavobacteriia</taxon>
        <taxon>Flavobacteriales</taxon>
        <taxon>Flavobacteriaceae</taxon>
        <taxon>Flagellimonas</taxon>
    </lineage>
</organism>
<proteinExistence type="predicted"/>
<accession>A0A4S8RS09</accession>
<name>A0A4S8RS09_9FLAO</name>
<keyword evidence="1" id="KW-0732">Signal</keyword>
<feature type="signal peptide" evidence="1">
    <location>
        <begin position="1"/>
        <end position="18"/>
    </location>
</feature>
<gene>
    <name evidence="2" type="ORF">EZV76_03965</name>
</gene>
<keyword evidence="3" id="KW-1185">Reference proteome</keyword>
<dbReference type="EMBL" id="SNTZ01000001">
    <property type="protein sequence ID" value="THV61493.1"/>
    <property type="molecule type" value="Genomic_DNA"/>
</dbReference>
<dbReference type="Proteomes" id="UP000310406">
    <property type="component" value="Unassembled WGS sequence"/>
</dbReference>
<evidence type="ECO:0000256" key="1">
    <source>
        <dbReference type="SAM" id="SignalP"/>
    </source>
</evidence>
<reference evidence="2 3" key="1">
    <citation type="submission" date="2019-03" db="EMBL/GenBank/DDBJ databases">
        <title>Muricauda SCR12 sp.nov, a marine bacterium isolated from Pacific Ocean:the Okinawa trough.</title>
        <authorList>
            <person name="Liu L."/>
        </authorList>
    </citation>
    <scope>NUCLEOTIDE SEQUENCE [LARGE SCALE GENOMIC DNA]</scope>
    <source>
        <strain evidence="2 3">SCR12</strain>
    </source>
</reference>
<sequence length="217" mass="24961">MKPALFAFFLCFSVALSAQTKTFKLSHYVLPEFAPGTVLMKNGEQNKALLNYNSLSEEMVFQDGEGKKAIVDAQLERIDTVYIKNRKFFRMDGTFYELLHKSSVELYAEYQCTAQNPGKPTAFGQTSQTSSNESYTWLELGGRVYDLELPSDYKIKTHITYWLKKDGKLEKAKNLNQLKKLYSAKKDETKTYLKKHDLEFDNPEQVAQMVQFLESAP</sequence>